<protein>
    <submittedName>
        <fullName evidence="1">Uncharacterized protein</fullName>
    </submittedName>
</protein>
<sequence>MHTHSLSLQPKQEVSPRGEEADAGADQKALDTRSPSLVISSDDDEDEDDFIPMNHIVNRPPEKRPRAPSAYNNFIKEEIRRLKAKHPNMTHKEAFSAAAKNWAHFPPIQYKKDGEISCGEGADQRKMPRSSDVGEI</sequence>
<gene>
    <name evidence="1" type="ORF">RHMOL_Rhmol12G0134700</name>
</gene>
<accession>A0ACC0LI28</accession>
<evidence type="ECO:0000313" key="2">
    <source>
        <dbReference type="Proteomes" id="UP001062846"/>
    </source>
</evidence>
<dbReference type="Proteomes" id="UP001062846">
    <property type="component" value="Chromosome 12"/>
</dbReference>
<reference evidence="1" key="1">
    <citation type="submission" date="2022-02" db="EMBL/GenBank/DDBJ databases">
        <title>Plant Genome Project.</title>
        <authorList>
            <person name="Zhang R.-G."/>
        </authorList>
    </citation>
    <scope>NUCLEOTIDE SEQUENCE</scope>
    <source>
        <strain evidence="1">AT1</strain>
    </source>
</reference>
<keyword evidence="2" id="KW-1185">Reference proteome</keyword>
<proteinExistence type="predicted"/>
<dbReference type="EMBL" id="CM046399">
    <property type="protein sequence ID" value="KAI8528232.1"/>
    <property type="molecule type" value="Genomic_DNA"/>
</dbReference>
<evidence type="ECO:0000313" key="1">
    <source>
        <dbReference type="EMBL" id="KAI8528232.1"/>
    </source>
</evidence>
<organism evidence="1 2">
    <name type="scientific">Rhododendron molle</name>
    <name type="common">Chinese azalea</name>
    <name type="synonym">Azalea mollis</name>
    <dbReference type="NCBI Taxonomy" id="49168"/>
    <lineage>
        <taxon>Eukaryota</taxon>
        <taxon>Viridiplantae</taxon>
        <taxon>Streptophyta</taxon>
        <taxon>Embryophyta</taxon>
        <taxon>Tracheophyta</taxon>
        <taxon>Spermatophyta</taxon>
        <taxon>Magnoliopsida</taxon>
        <taxon>eudicotyledons</taxon>
        <taxon>Gunneridae</taxon>
        <taxon>Pentapetalae</taxon>
        <taxon>asterids</taxon>
        <taxon>Ericales</taxon>
        <taxon>Ericaceae</taxon>
        <taxon>Ericoideae</taxon>
        <taxon>Rhodoreae</taxon>
        <taxon>Rhododendron</taxon>
    </lineage>
</organism>
<comment type="caution">
    <text evidence="1">The sequence shown here is derived from an EMBL/GenBank/DDBJ whole genome shotgun (WGS) entry which is preliminary data.</text>
</comment>
<name>A0ACC0LI28_RHOML</name>